<name>A0A7K4N2S0_9ARCH</name>
<dbReference type="SUPFAM" id="SSF51126">
    <property type="entry name" value="Pectin lyase-like"/>
    <property type="match status" value="1"/>
</dbReference>
<dbReference type="Proteomes" id="UP000527815">
    <property type="component" value="Unassembled WGS sequence"/>
</dbReference>
<evidence type="ECO:0000313" key="1">
    <source>
        <dbReference type="EMBL" id="NWJ77587.1"/>
    </source>
</evidence>
<gene>
    <name evidence="1" type="ORF">HX865_03675</name>
</gene>
<sequence>NDGIFINTNNFWYDTGNFKVGDGTSFISSSGEIQTDKFELRTDRVKISSTYASMSIGDDPTLTSGTGVFLSGSGEFRLGDDDGYIKFIDNSFSIVGSDLDINVNQLNISASGFTLSSPQASMSFGDSQEILLHATGGTGGVPILKLSGGEISASNFFVSAEGNLTASNARFDGIISSSEANIGGWTIDSGAIYKGVTRLTSSAEPGLYIEDTYGNPMVIVAEKSMFEIGSAPDECVNDSFEITQSGQETDGYHIGTSASPLTITSWSFSSTGPVSHSITKRTTDEVFSGFNAAVLGDFTFDIIHPGQFAPITSLSRSFEEASGSYLSGNTYEFTQIVSASQSTGNLWKAGNVVSFAGVAKMSHSLAGAGVNRGFEKQKYKVDYWTGTDWKTFIPKSESRAMMSDGFAHYNLGSRYTSIASGGELPANAHKLRIVLSGSINPDTSYIKTTSLYQGNTLDPMASPPGDTPIADVDETVILNTTESAKYPYTEITFDNFRLRQSQPRVELSPDGFLIYASDSSYLKMTPEGIDFRGGQGFSQVSTMLAGETNSDNVDVYGSFAGPSLQAYEADTADVSTTGFQGNVNEFAMGNHRHALEFSTINTLMSGQTISNGIWNSGFGSNANTLISGSWQGAIDISSDTNLAGGTGITLTGDTLSTTDSEILHDSLSGGGGNKHIDHTSVEVIAGTGLTGGGTIATTKTLNVIGGIGITANANDITIDFNDSTFQTYISGSLGTNASLIRSLTATSISGSLGINASLIRTLTATGISGSWKGNGAIDIGTDTNLVGGTGIVLTDDTLSVDISELTTETAIADDDTIAMYDTDGAHSAQITFENLEDAIFSSVSGDITITEAGVSAIGTETVANTMLEHMAANTVKVRNASGTGDPSDFALSTTQILIGNGTGFTAAALSGDVTMTNAGAVSIGATKVTGAMLNDDVISGQGEKTDDVADTDELMVSDGGTIKRADFSVVRDAVFNDVSGDILIADGGAATIQANSVALTDDTTGHYVATITGGEGITSTAGTTGEGTTHSLSVDVSQAQITSLGTIAAFRSTGIDDNADALAITIDSSERVGIGTSMPTETLTVEGNISASSFYSKDTPWADIRAYGASPNESAANNVIYIQRAINSLPSDGGTVFFPRGTYELNDSLWVSSSNVTFHSDSAILECNHTNPGIMISQSSADSRPSGFYMEGKLRITRDRVTYPLGTQDGSKGIHLSNTTYSHLRGFDISYFNYGLYLEGSGSGVAYNTFEPVRMVDNLVQVKFANSASNGTVGWVNQNTFNGGQWLYSSLYNIDPGVRVPPSSGSFVDMTINEDAQKQNNANNFMRISMECSPSINAERWAPAVKCYGTRNIFFDCRSENTNGWDFNHISSSFNTVMYGRFVSASTAGQDIFSTYPHDWGTSEKAHNNFIGVPKSSAVGDTVDRQGIFENVGIGTFDPDYPLHVSGSQATIKIEGGHGSPSWKARLLIDRKQGDRGGGIWIEDSAGEENKYWIGAPYNGGSNSGGISIGYHATQPEYIANSLVFIDNTGKFGIGTTQPATQLHLLSPTNDKLRIGYDTTNYTKFEVGSNGNLTITTVDSDGSDGDIAFIPDGKVGIGRTSPGTKLEVSGDISLTEGADRTIKVTKATLGEGDDLTVKAGDIQAGTSVTPGGELKLLGGDGLWTDNTGGNVYIAGGAGQAGGVGNGKVIIASNVLPSTDNSKNLGSSTLEWKDLYIDGTAYLDTANISAGTITGITDITVADGGTGVSTLTGMLKGNGVSAFTGHTSTAGHVAYWFDANTITGEDYLDVTRGGTGLATVGTDYILTGNTTSALTAESALKFDGSTLTINNTVAGSNTFTSGFAGGGWRIDEGVSAAGTSATFDNLTIRGTMSVYELLIHQVRATNGS</sequence>
<organism evidence="1 2">
    <name type="scientific">Marine Group I thaumarchaeote</name>
    <dbReference type="NCBI Taxonomy" id="2511932"/>
    <lineage>
        <taxon>Archaea</taxon>
        <taxon>Nitrososphaerota</taxon>
        <taxon>Marine Group I</taxon>
    </lineage>
</organism>
<feature type="non-terminal residue" evidence="1">
    <location>
        <position position="1887"/>
    </location>
</feature>
<reference evidence="1 2" key="1">
    <citation type="journal article" date="2019" name="Environ. Microbiol.">
        <title>Genomics insights into ecotype formation of ammonia-oxidizing archaea in the deep ocean.</title>
        <authorList>
            <person name="Wang Y."/>
            <person name="Huang J.M."/>
            <person name="Cui G.J."/>
            <person name="Nunoura T."/>
            <person name="Takaki Y."/>
            <person name="Li W.L."/>
            <person name="Li J."/>
            <person name="Gao Z.M."/>
            <person name="Takai K."/>
            <person name="Zhang A.Q."/>
            <person name="Stepanauskas R."/>
        </authorList>
    </citation>
    <scope>NUCLEOTIDE SEQUENCE [LARGE SCALE GENOMIC DNA]</scope>
    <source>
        <strain evidence="1 2">D1b</strain>
    </source>
</reference>
<evidence type="ECO:0000313" key="2">
    <source>
        <dbReference type="Proteomes" id="UP000527815"/>
    </source>
</evidence>
<dbReference type="InterPro" id="IPR011050">
    <property type="entry name" value="Pectin_lyase_fold/virulence"/>
</dbReference>
<dbReference type="EMBL" id="JACASZ010000057">
    <property type="protein sequence ID" value="NWJ77587.1"/>
    <property type="molecule type" value="Genomic_DNA"/>
</dbReference>
<comment type="caution">
    <text evidence="1">The sequence shown here is derived from an EMBL/GenBank/DDBJ whole genome shotgun (WGS) entry which is preliminary data.</text>
</comment>
<accession>A0A7K4N2S0</accession>
<protein>
    <submittedName>
        <fullName evidence="1">Uncharacterized protein</fullName>
    </submittedName>
</protein>
<feature type="non-terminal residue" evidence="1">
    <location>
        <position position="1"/>
    </location>
</feature>
<proteinExistence type="predicted"/>